<dbReference type="Proteomes" id="UP001385951">
    <property type="component" value="Unassembled WGS sequence"/>
</dbReference>
<evidence type="ECO:0000256" key="1">
    <source>
        <dbReference type="SAM" id="Coils"/>
    </source>
</evidence>
<dbReference type="AlphaFoldDB" id="A0AAW0FMD6"/>
<reference evidence="4 5" key="1">
    <citation type="submission" date="2022-09" db="EMBL/GenBank/DDBJ databases">
        <authorList>
            <person name="Palmer J.M."/>
        </authorList>
    </citation>
    <scope>NUCLEOTIDE SEQUENCE [LARGE SCALE GENOMIC DNA]</scope>
    <source>
        <strain evidence="4 5">DSM 7382</strain>
    </source>
</reference>
<dbReference type="InterPro" id="IPR035706">
    <property type="entry name" value="AAA_9"/>
</dbReference>
<dbReference type="InterPro" id="IPR026983">
    <property type="entry name" value="DHC"/>
</dbReference>
<evidence type="ECO:0000313" key="4">
    <source>
        <dbReference type="EMBL" id="KAK7680699.1"/>
    </source>
</evidence>
<dbReference type="Gene3D" id="3.40.50.300">
    <property type="entry name" value="P-loop containing nucleotide triphosphate hydrolases"/>
    <property type="match status" value="1"/>
</dbReference>
<dbReference type="PANTHER" id="PTHR45703:SF36">
    <property type="entry name" value="DYNEIN HEAVY CHAIN, CYTOPLASMIC"/>
    <property type="match status" value="1"/>
</dbReference>
<feature type="coiled-coil region" evidence="1">
    <location>
        <begin position="122"/>
        <end position="177"/>
    </location>
</feature>
<feature type="domain" description="Dynein heavy chain ATP-binding dynein motor region" evidence="3">
    <location>
        <begin position="382"/>
        <end position="441"/>
    </location>
</feature>
<dbReference type="InterPro" id="IPR024743">
    <property type="entry name" value="Dynein_HC_stalk"/>
</dbReference>
<dbReference type="GO" id="GO:0007018">
    <property type="term" value="P:microtubule-based movement"/>
    <property type="evidence" value="ECO:0007669"/>
    <property type="project" value="InterPro"/>
</dbReference>
<evidence type="ECO:0000259" key="3">
    <source>
        <dbReference type="Pfam" id="PF12781"/>
    </source>
</evidence>
<dbReference type="GO" id="GO:0030286">
    <property type="term" value="C:dynein complex"/>
    <property type="evidence" value="ECO:0007669"/>
    <property type="project" value="InterPro"/>
</dbReference>
<gene>
    <name evidence="4" type="ORF">QCA50_016267</name>
</gene>
<dbReference type="Pfam" id="PF12781">
    <property type="entry name" value="AAA_9"/>
    <property type="match status" value="2"/>
</dbReference>
<evidence type="ECO:0000313" key="5">
    <source>
        <dbReference type="Proteomes" id="UP001385951"/>
    </source>
</evidence>
<accession>A0AAW0FMD6</accession>
<evidence type="ECO:0000259" key="2">
    <source>
        <dbReference type="Pfam" id="PF12777"/>
    </source>
</evidence>
<feature type="domain" description="Dynein heavy chain coiled coil stalk" evidence="2">
    <location>
        <begin position="3"/>
        <end position="190"/>
    </location>
</feature>
<proteinExistence type="predicted"/>
<name>A0AAW0FMD6_9APHY</name>
<feature type="domain" description="Dynein heavy chain ATP-binding dynein motor region" evidence="3">
    <location>
        <begin position="243"/>
        <end position="379"/>
    </location>
</feature>
<keyword evidence="5" id="KW-1185">Reference proteome</keyword>
<dbReference type="GO" id="GO:0045505">
    <property type="term" value="F:dynein intermediate chain binding"/>
    <property type="evidence" value="ECO:0007669"/>
    <property type="project" value="InterPro"/>
</dbReference>
<dbReference type="PANTHER" id="PTHR45703">
    <property type="entry name" value="DYNEIN HEAVY CHAIN"/>
    <property type="match status" value="1"/>
</dbReference>
<dbReference type="Gene3D" id="6.10.140.1060">
    <property type="match status" value="1"/>
</dbReference>
<evidence type="ECO:0008006" key="6">
    <source>
        <dbReference type="Google" id="ProtNLM"/>
    </source>
</evidence>
<dbReference type="InterPro" id="IPR027417">
    <property type="entry name" value="P-loop_NTPase"/>
</dbReference>
<dbReference type="EMBL" id="JASBNA010000047">
    <property type="protein sequence ID" value="KAK7680699.1"/>
    <property type="molecule type" value="Genomic_DNA"/>
</dbReference>
<comment type="caution">
    <text evidence="4">The sequence shown here is derived from an EMBL/GenBank/DDBJ whole genome shotgun (WGS) entry which is preliminary data.</text>
</comment>
<dbReference type="GO" id="GO:0051959">
    <property type="term" value="F:dynein light intermediate chain binding"/>
    <property type="evidence" value="ECO:0007669"/>
    <property type="project" value="InterPro"/>
</dbReference>
<protein>
    <recommendedName>
        <fullName evidence="6">Dynein heavy chain</fullName>
    </recommendedName>
</protein>
<sequence length="479" mass="54605">MSNPPAAVKMTMEAVCILIGYEVSSWRDVQLIVRRDDFIANIVSFDNLLQLTPDVRRYMDKVYLSREGFNFETVNRASKACGPLLQWVQAQMAYSSILESVGPLRDEVIALEAQTKNTKAQLIAVDEMIQELEDSIEKYKDSYSGLIREAENIKLEMSSVEKKVNRSMKLIDNLTSERYRWKSSIDKFGIERERLIVYAGTFDQKGRELLISEWKLKLTNANIPFDNSLSVSGYLANGGEILRWQNSGLTNDTLNFENFTIMKSTKIPLIIDPSSLIVNVITESNLPKKTTVTSFLNESFVKQLENSLRFGGIILIKDAEYYDPILDPVLRHEVHRNGGRMVVKLGDQEIDFSENFKSILFTKDSLIALSSFVAARTSVFIRPDIQEKRNQLVSSKGEYKVRLYNLEEELLASLSDTSGNILDNDYVVETLERLKAEATEIDYKISESDEIMATVDEVRNKYDDVAKHSILILQFSPLF</sequence>
<keyword evidence="1" id="KW-0175">Coiled coil</keyword>
<dbReference type="Pfam" id="PF12777">
    <property type="entry name" value="MT"/>
    <property type="match status" value="1"/>
</dbReference>
<dbReference type="Gene3D" id="1.20.920.20">
    <property type="match status" value="1"/>
</dbReference>
<organism evidence="4 5">
    <name type="scientific">Cerrena zonata</name>
    <dbReference type="NCBI Taxonomy" id="2478898"/>
    <lineage>
        <taxon>Eukaryota</taxon>
        <taxon>Fungi</taxon>
        <taxon>Dikarya</taxon>
        <taxon>Basidiomycota</taxon>
        <taxon>Agaricomycotina</taxon>
        <taxon>Agaricomycetes</taxon>
        <taxon>Polyporales</taxon>
        <taxon>Cerrenaceae</taxon>
        <taxon>Cerrena</taxon>
    </lineage>
</organism>